<organism evidence="1 2">
    <name type="scientific">Legionella sainthelensi</name>
    <dbReference type="NCBI Taxonomy" id="28087"/>
    <lineage>
        <taxon>Bacteria</taxon>
        <taxon>Pseudomonadati</taxon>
        <taxon>Pseudomonadota</taxon>
        <taxon>Gammaproteobacteria</taxon>
        <taxon>Legionellales</taxon>
        <taxon>Legionellaceae</taxon>
        <taxon>Legionella</taxon>
    </lineage>
</organism>
<dbReference type="Proteomes" id="UP000234343">
    <property type="component" value="Chromosome"/>
</dbReference>
<name>A0A2H5FPF9_9GAMM</name>
<evidence type="ECO:0000313" key="1">
    <source>
        <dbReference type="EMBL" id="AUH73380.1"/>
    </source>
</evidence>
<protein>
    <recommendedName>
        <fullName evidence="3">Abi-like protein</fullName>
    </recommendedName>
</protein>
<dbReference type="Pfam" id="PF07751">
    <property type="entry name" value="Abi_2"/>
    <property type="match status" value="1"/>
</dbReference>
<evidence type="ECO:0000313" key="2">
    <source>
        <dbReference type="Proteomes" id="UP000234343"/>
    </source>
</evidence>
<proteinExistence type="predicted"/>
<dbReference type="EMBL" id="CP025491">
    <property type="protein sequence ID" value="AUH73380.1"/>
    <property type="molecule type" value="Genomic_DNA"/>
</dbReference>
<gene>
    <name evidence="1" type="ORF">CAB17_15960</name>
</gene>
<reference evidence="1 2" key="1">
    <citation type="submission" date="2017-12" db="EMBL/GenBank/DDBJ databases">
        <title>Legionella sainthelensi LA01-117, whole genome sequence of a clinical isolate from New Zealand.</title>
        <authorList>
            <person name="Cree S.L."/>
            <person name="Slow S."/>
            <person name="Kennedy M.A."/>
            <person name="Murdoch D.R."/>
            <person name="Biggs P.J."/>
            <person name="Anderson T."/>
        </authorList>
    </citation>
    <scope>NUCLEOTIDE SEQUENCE [LARGE SCALE GENOMIC DNA]</scope>
    <source>
        <strain evidence="1 2">LA01-117</strain>
    </source>
</reference>
<dbReference type="AlphaFoldDB" id="A0A2H5FPF9"/>
<accession>A0A2H5FPF9</accession>
<keyword evidence="2" id="KW-1185">Reference proteome</keyword>
<sequence>MFKEELNYDAFLTKCISEARSSKKPFVVPPENLPSWMIVELLPIGTWSILYTNLKYRSDKKNISDTFKLSPIECGSCLHTLTYIRNLCAHRY</sequence>
<evidence type="ECO:0008006" key="3">
    <source>
        <dbReference type="Google" id="ProtNLM"/>
    </source>
</evidence>
<dbReference type="KEGG" id="lsh:CAB17_15960"/>
<dbReference type="InterPro" id="IPR011664">
    <property type="entry name" value="Abi_system_AbiD/AbiF-like"/>
</dbReference>